<dbReference type="Pfam" id="PF00563">
    <property type="entry name" value="EAL"/>
    <property type="match status" value="1"/>
</dbReference>
<keyword evidence="3" id="KW-1185">Reference proteome</keyword>
<organism evidence="2 3">
    <name type="scientific">Pectobacterium cacticida</name>
    <dbReference type="NCBI Taxonomy" id="69221"/>
    <lineage>
        <taxon>Bacteria</taxon>
        <taxon>Pseudomonadati</taxon>
        <taxon>Pseudomonadota</taxon>
        <taxon>Gammaproteobacteria</taxon>
        <taxon>Enterobacterales</taxon>
        <taxon>Pectobacteriaceae</taxon>
        <taxon>Pectobacterium</taxon>
    </lineage>
</organism>
<dbReference type="InterPro" id="IPR001633">
    <property type="entry name" value="EAL_dom"/>
</dbReference>
<sequence>MVDNGMHPVVLPPDIQAMPTDLPVRRIVVFLPDAPDRMLTMILLASRLLAQSSTPLPMLLLSRSPLPWLWHTLLHQVADRRLLDKVRAAASDLPVFSLRMLLQDDTQERYPSLERLSGEASRLCGKSPIGLTRPELYAILGLLNGYRASAQAKDRGISHKTLYNQRASGLKKMMEHHPQLAAHFPGSQLKEEKNQTSITLSAFEREFVHAIHSQQIYPLFQPITDENLQIRGFEILYRWRRNGNILLPGDFLAQIHSEYAWLVLTAFVIQEAVQSINQHPGEFYFSFNIPAVTARNENLNRMMETARRQLHRSTMSERLVLAFSETTDRNQHSKVADNIARLRQRGFRLILDDCFSQTSVMFPVRTVRFNAYKLDIGIVNDMHNDPHAQALIKSLCYYCQLTDSDCIAKGVDSLEKFNRLRALGIERFQGGLISQPVRRENLGNLIVRLSSRHGMTRIVG</sequence>
<protein>
    <submittedName>
        <fullName evidence="2">EAL domain-containing protein</fullName>
    </submittedName>
</protein>
<feature type="domain" description="EAL" evidence="1">
    <location>
        <begin position="200"/>
        <end position="450"/>
    </location>
</feature>
<gene>
    <name evidence="2" type="ORF">QNA12_07385</name>
</gene>
<dbReference type="Gene3D" id="3.20.20.450">
    <property type="entry name" value="EAL domain"/>
    <property type="match status" value="1"/>
</dbReference>
<evidence type="ECO:0000259" key="1">
    <source>
        <dbReference type="PROSITE" id="PS50883"/>
    </source>
</evidence>
<dbReference type="SUPFAM" id="SSF141868">
    <property type="entry name" value="EAL domain-like"/>
    <property type="match status" value="1"/>
</dbReference>
<dbReference type="PROSITE" id="PS50883">
    <property type="entry name" value="EAL"/>
    <property type="match status" value="1"/>
</dbReference>
<dbReference type="Proteomes" id="UP001379444">
    <property type="component" value="Chromosome"/>
</dbReference>
<dbReference type="PANTHER" id="PTHR33121">
    <property type="entry name" value="CYCLIC DI-GMP PHOSPHODIESTERASE PDEF"/>
    <property type="match status" value="1"/>
</dbReference>
<reference evidence="2 3" key="1">
    <citation type="journal article" date="2024" name="Front. Plant Sci.">
        <title>Comprehensive phenomic and genomic studies of the species, Pectobacterium cacticida and proposal for reclassification as Alcorniella cacticida comb. nov.</title>
        <authorList>
            <person name="Jonca J."/>
            <person name="Pirhonen M."/>
            <person name="Waleron M.M."/>
            <person name="Gawor J."/>
            <person name="Mrozik A."/>
            <person name="Smoktunowicz M."/>
            <person name="Waleron K."/>
            <person name="Waleron M."/>
        </authorList>
    </citation>
    <scope>NUCLEOTIDE SEQUENCE [LARGE SCALE GENOMIC DNA]</scope>
    <source>
        <strain evidence="2 3">DPMP6</strain>
    </source>
</reference>
<evidence type="ECO:0000313" key="2">
    <source>
        <dbReference type="EMBL" id="WWO40188.1"/>
    </source>
</evidence>
<dbReference type="PANTHER" id="PTHR33121:SF79">
    <property type="entry name" value="CYCLIC DI-GMP PHOSPHODIESTERASE PDED-RELATED"/>
    <property type="match status" value="1"/>
</dbReference>
<dbReference type="EMBL" id="CP125967">
    <property type="protein sequence ID" value="WWO40188.1"/>
    <property type="molecule type" value="Genomic_DNA"/>
</dbReference>
<proteinExistence type="predicted"/>
<dbReference type="InterPro" id="IPR035919">
    <property type="entry name" value="EAL_sf"/>
</dbReference>
<dbReference type="SMART" id="SM00052">
    <property type="entry name" value="EAL"/>
    <property type="match status" value="1"/>
</dbReference>
<dbReference type="CDD" id="cd01948">
    <property type="entry name" value="EAL"/>
    <property type="match status" value="1"/>
</dbReference>
<dbReference type="RefSeq" id="WP_264498969.1">
    <property type="nucleotide sequence ID" value="NZ_CP109947.1"/>
</dbReference>
<dbReference type="InterPro" id="IPR050706">
    <property type="entry name" value="Cyclic-di-GMP_PDE-like"/>
</dbReference>
<evidence type="ECO:0000313" key="3">
    <source>
        <dbReference type="Proteomes" id="UP001379444"/>
    </source>
</evidence>
<name>A0ABZ2GH42_9GAMM</name>
<accession>A0ABZ2GH42</accession>